<dbReference type="AlphaFoldDB" id="A0A9K3CWP0"/>
<feature type="compositionally biased region" description="Acidic residues" evidence="1">
    <location>
        <begin position="348"/>
        <end position="359"/>
    </location>
</feature>
<dbReference type="EMBL" id="BDIP01001275">
    <property type="protein sequence ID" value="GIQ84021.1"/>
    <property type="molecule type" value="Genomic_DNA"/>
</dbReference>
<comment type="caution">
    <text evidence="3">The sequence shown here is derived from an EMBL/GenBank/DDBJ whole genome shotgun (WGS) entry which is preliminary data.</text>
</comment>
<protein>
    <submittedName>
        <fullName evidence="3">Uncharacterized protein</fullName>
    </submittedName>
</protein>
<dbReference type="Proteomes" id="UP000265618">
    <property type="component" value="Unassembled WGS sequence"/>
</dbReference>
<feature type="region of interest" description="Disordered" evidence="1">
    <location>
        <begin position="290"/>
        <end position="314"/>
    </location>
</feature>
<evidence type="ECO:0000313" key="4">
    <source>
        <dbReference type="Proteomes" id="UP000265618"/>
    </source>
</evidence>
<reference evidence="3 4" key="2">
    <citation type="journal article" date="2018" name="PLoS ONE">
        <title>The draft genome of Kipferlia bialata reveals reductive genome evolution in fornicate parasites.</title>
        <authorList>
            <person name="Tanifuji G."/>
            <person name="Takabayashi S."/>
            <person name="Kume K."/>
            <person name="Takagi M."/>
            <person name="Nakayama T."/>
            <person name="Kamikawa R."/>
            <person name="Inagaki Y."/>
            <person name="Hashimoto T."/>
        </authorList>
    </citation>
    <scope>NUCLEOTIDE SEQUENCE [LARGE SCALE GENOMIC DNA]</scope>
    <source>
        <strain evidence="3">NY0173</strain>
    </source>
</reference>
<feature type="compositionally biased region" description="Acidic residues" evidence="1">
    <location>
        <begin position="298"/>
        <end position="311"/>
    </location>
</feature>
<evidence type="ECO:0000256" key="1">
    <source>
        <dbReference type="SAM" id="MobiDB-lite"/>
    </source>
</evidence>
<accession>A0A9K3CWP0</accession>
<sequence>MTALPTDASDMLQTLACRDVLKQLTEVHGADSLVWSIFLRLLEIPRASGNPTQIIPGIVAMIKRMTGGGRRWMGSDTYIMHPADNASSISLKCTGSTLSSDYLVAYTANCDSSGYPTTYTGSQQVAYASGTIGIDGEYSLTSSSKDCVYVKFRSSYSSMYGSHGDFQCDWAAAGAFTPQTTLSGTFGPEDYDINRYEKYVVHPGDMASANVTCTGKMNQSSDEFELYKASCDSSHDTSQATLVVSADREISIDESLTFEGSLNCFYVIWRTKNNSYRDYGNLPTCTYQAVDSNGNTSDSEDDNGDDDDTSDPIDPSDINPMFLLVGGLLVLCILLSICVCVCNKHEEEEEEGEEEEEESVQCVSHSPSIPSMPSMPSMPGVQTGVTATQPSGVAMSPMGNMSQVTTGMGTMGGQLTPAMLDSMSSQQLQMQLYMQQMQMQQMYRMSMNQGMIHPVQQSTGVSKVETAVEVEAQLPGGVEAVESV</sequence>
<evidence type="ECO:0000313" key="3">
    <source>
        <dbReference type="EMBL" id="GIQ84021.1"/>
    </source>
</evidence>
<name>A0A9K3CWP0_9EUKA</name>
<gene>
    <name evidence="2" type="ORF">KIPB_001488</name>
    <name evidence="3" type="ORF">KIPB_005441</name>
</gene>
<reference evidence="3" key="1">
    <citation type="submission" date="2016-10" db="EMBL/GenBank/DDBJ databases">
        <authorList>
            <person name="Tanifuji G."/>
            <person name="Kume K."/>
            <person name="Nakayama T."/>
            <person name="Takabayashi S."/>
            <person name="Hashimoto T."/>
        </authorList>
    </citation>
    <scope>NUCLEOTIDE SEQUENCE</scope>
    <source>
        <strain evidence="3">NY0173</strain>
    </source>
</reference>
<dbReference type="EMBL" id="BDIP01000214">
    <property type="protein sequence ID" value="GIQ80657.1"/>
    <property type="molecule type" value="Genomic_DNA"/>
</dbReference>
<keyword evidence="4" id="KW-1185">Reference proteome</keyword>
<feature type="region of interest" description="Disordered" evidence="1">
    <location>
        <begin position="348"/>
        <end position="373"/>
    </location>
</feature>
<organism evidence="3 4">
    <name type="scientific">Kipferlia bialata</name>
    <dbReference type="NCBI Taxonomy" id="797122"/>
    <lineage>
        <taxon>Eukaryota</taxon>
        <taxon>Metamonada</taxon>
        <taxon>Carpediemonas-like organisms</taxon>
        <taxon>Kipferlia</taxon>
    </lineage>
</organism>
<evidence type="ECO:0000313" key="2">
    <source>
        <dbReference type="EMBL" id="GIQ80657.1"/>
    </source>
</evidence>
<proteinExistence type="predicted"/>